<dbReference type="STRING" id="1121391.SAMN02745206_01633"/>
<reference evidence="8" key="1">
    <citation type="submission" date="2016-11" db="EMBL/GenBank/DDBJ databases">
        <authorList>
            <person name="Varghese N."/>
            <person name="Submissions S."/>
        </authorList>
    </citation>
    <scope>NUCLEOTIDE SEQUENCE [LARGE SCALE GENOMIC DNA]</scope>
    <source>
        <strain evidence="8">DSM 9756</strain>
    </source>
</reference>
<dbReference type="SUPFAM" id="SSF53383">
    <property type="entry name" value="PLP-dependent transferases"/>
    <property type="match status" value="1"/>
</dbReference>
<keyword evidence="4 7" id="KW-0808">Transferase</keyword>
<dbReference type="InterPro" id="IPR015422">
    <property type="entry name" value="PyrdxlP-dep_Trfase_small"/>
</dbReference>
<dbReference type="PANTHER" id="PTHR11986">
    <property type="entry name" value="AMINOTRANSFERASE CLASS III"/>
    <property type="match status" value="1"/>
</dbReference>
<comment type="cofactor">
    <cofactor evidence="1">
        <name>pyridoxal 5'-phosphate</name>
        <dbReference type="ChEBI" id="CHEBI:597326"/>
    </cofactor>
</comment>
<evidence type="ECO:0000256" key="6">
    <source>
        <dbReference type="RuleBase" id="RU003560"/>
    </source>
</evidence>
<dbReference type="InterPro" id="IPR049704">
    <property type="entry name" value="Aminotrans_3_PPA_site"/>
</dbReference>
<evidence type="ECO:0000313" key="7">
    <source>
        <dbReference type="EMBL" id="SHF25233.1"/>
    </source>
</evidence>
<evidence type="ECO:0000313" key="8">
    <source>
        <dbReference type="Proteomes" id="UP000184076"/>
    </source>
</evidence>
<dbReference type="GO" id="GO:0030170">
    <property type="term" value="F:pyridoxal phosphate binding"/>
    <property type="evidence" value="ECO:0007669"/>
    <property type="project" value="InterPro"/>
</dbReference>
<keyword evidence="8" id="KW-1185">Reference proteome</keyword>
<keyword evidence="3 7" id="KW-0032">Aminotransferase</keyword>
<dbReference type="GO" id="GO:0042802">
    <property type="term" value="F:identical protein binding"/>
    <property type="evidence" value="ECO:0007669"/>
    <property type="project" value="TreeGrafter"/>
</dbReference>
<evidence type="ECO:0000256" key="5">
    <source>
        <dbReference type="ARBA" id="ARBA00022898"/>
    </source>
</evidence>
<name>A0A1M5A4L2_9BACT</name>
<dbReference type="NCBIfam" id="TIGR00700">
    <property type="entry name" value="GABAtrnsam"/>
    <property type="match status" value="1"/>
</dbReference>
<dbReference type="Pfam" id="PF00202">
    <property type="entry name" value="Aminotran_3"/>
    <property type="match status" value="1"/>
</dbReference>
<dbReference type="CDD" id="cd00610">
    <property type="entry name" value="OAT_like"/>
    <property type="match status" value="1"/>
</dbReference>
<sequence length="434" mass="47380">METKRTDQLAALRASVVPQGPFHVTPFFAERAEGARIYDVDGREFIDFAGGIAVMNVGHSHPKVVAAIKDQAEKFTHTCFHVVMYEPYLRLAEKLCRLTPGDFPKMALFANSGAEGVENAVKIARYATRRPAIIVFEGGFHGRTLLAMTMTSKVKPYKFGFGPFAPEVYRMVYPYCYRCPLGLSYPACDVACADRLKDFFVEYVAAEQTAAVVVEPVLGEGGFVVPPPEYFGKLAAICRENGILFVCDEVQTGIGRTGRMFAIEHWGEVPDLVISAKSLAAGMPLSAVVGRAEIMNAPHVGGLGGTYGGNPVACRAALAVLEIFEEENLLEKARALGVKARGLLDEMAREVELVGEVRGLGPMLAMELVTDRERKTPATDQAKQVVRTCHEKGLIVMNCGAYGNLLRLLMPLVTTDEELQRGMSILRDALKSVR</sequence>
<dbReference type="Gene3D" id="3.90.1150.10">
    <property type="entry name" value="Aspartate Aminotransferase, domain 1"/>
    <property type="match status" value="1"/>
</dbReference>
<protein>
    <submittedName>
        <fullName evidence="7">4-aminobutyrate aminotransferase apoenzyme</fullName>
    </submittedName>
</protein>
<gene>
    <name evidence="7" type="ORF">SAMN02745206_01633</name>
</gene>
<dbReference type="InterPro" id="IPR015421">
    <property type="entry name" value="PyrdxlP-dep_Trfase_major"/>
</dbReference>
<dbReference type="InterPro" id="IPR005814">
    <property type="entry name" value="Aminotrans_3"/>
</dbReference>
<dbReference type="AlphaFoldDB" id="A0A1M5A4L2"/>
<accession>A0A1M5A4L2</accession>
<evidence type="ECO:0000256" key="1">
    <source>
        <dbReference type="ARBA" id="ARBA00001933"/>
    </source>
</evidence>
<keyword evidence="5 6" id="KW-0663">Pyridoxal phosphate</keyword>
<dbReference type="FunFam" id="3.40.640.10:FF:000013">
    <property type="entry name" value="4-aminobutyrate aminotransferase"/>
    <property type="match status" value="1"/>
</dbReference>
<dbReference type="InterPro" id="IPR015424">
    <property type="entry name" value="PyrdxlP-dep_Trfase"/>
</dbReference>
<dbReference type="EMBL" id="FQVB01000013">
    <property type="protein sequence ID" value="SHF25233.1"/>
    <property type="molecule type" value="Genomic_DNA"/>
</dbReference>
<dbReference type="PROSITE" id="PS00600">
    <property type="entry name" value="AA_TRANSFER_CLASS_3"/>
    <property type="match status" value="1"/>
</dbReference>
<dbReference type="GO" id="GO:0034386">
    <property type="term" value="F:4-aminobutyrate:2-oxoglutarate transaminase activity"/>
    <property type="evidence" value="ECO:0007669"/>
    <property type="project" value="InterPro"/>
</dbReference>
<dbReference type="OrthoDB" id="9801834at2"/>
<dbReference type="Proteomes" id="UP000184076">
    <property type="component" value="Unassembled WGS sequence"/>
</dbReference>
<evidence type="ECO:0000256" key="2">
    <source>
        <dbReference type="ARBA" id="ARBA00008954"/>
    </source>
</evidence>
<dbReference type="InterPro" id="IPR004632">
    <property type="entry name" value="4NH2But_aminotransferase_bac"/>
</dbReference>
<dbReference type="PIRSF" id="PIRSF000521">
    <property type="entry name" value="Transaminase_4ab_Lys_Orn"/>
    <property type="match status" value="1"/>
</dbReference>
<dbReference type="RefSeq" id="WP_073038495.1">
    <property type="nucleotide sequence ID" value="NZ_FQVB01000013.1"/>
</dbReference>
<dbReference type="InterPro" id="IPR050103">
    <property type="entry name" value="Class-III_PLP-dep_AT"/>
</dbReference>
<comment type="similarity">
    <text evidence="2 6">Belongs to the class-III pyridoxal-phosphate-dependent aminotransferase family.</text>
</comment>
<evidence type="ECO:0000256" key="4">
    <source>
        <dbReference type="ARBA" id="ARBA00022679"/>
    </source>
</evidence>
<dbReference type="Gene3D" id="3.40.640.10">
    <property type="entry name" value="Type I PLP-dependent aspartate aminotransferase-like (Major domain)"/>
    <property type="match status" value="1"/>
</dbReference>
<proteinExistence type="inferred from homology"/>
<dbReference type="GO" id="GO:0009448">
    <property type="term" value="P:gamma-aminobutyric acid metabolic process"/>
    <property type="evidence" value="ECO:0007669"/>
    <property type="project" value="InterPro"/>
</dbReference>
<evidence type="ECO:0000256" key="3">
    <source>
        <dbReference type="ARBA" id="ARBA00022576"/>
    </source>
</evidence>
<organism evidence="7 8">
    <name type="scientific">Desulfacinum infernum DSM 9756</name>
    <dbReference type="NCBI Taxonomy" id="1121391"/>
    <lineage>
        <taxon>Bacteria</taxon>
        <taxon>Pseudomonadati</taxon>
        <taxon>Thermodesulfobacteriota</taxon>
        <taxon>Syntrophobacteria</taxon>
        <taxon>Syntrophobacterales</taxon>
        <taxon>Syntrophobacteraceae</taxon>
        <taxon>Desulfacinum</taxon>
    </lineage>
</organism>
<dbReference type="PANTHER" id="PTHR11986:SF58">
    <property type="entry name" value="LEUCINE_METHIONINE RACEMASE"/>
    <property type="match status" value="1"/>
</dbReference>